<dbReference type="EMBL" id="CM020619">
    <property type="protein sequence ID" value="KAK1863706.1"/>
    <property type="molecule type" value="Genomic_DNA"/>
</dbReference>
<gene>
    <name evidence="1" type="ORF">I4F81_006260</name>
</gene>
<organism evidence="1 2">
    <name type="scientific">Pyropia yezoensis</name>
    <name type="common">Susabi-nori</name>
    <name type="synonym">Porphyra yezoensis</name>
    <dbReference type="NCBI Taxonomy" id="2788"/>
    <lineage>
        <taxon>Eukaryota</taxon>
        <taxon>Rhodophyta</taxon>
        <taxon>Bangiophyceae</taxon>
        <taxon>Bangiales</taxon>
        <taxon>Bangiaceae</taxon>
        <taxon>Pyropia</taxon>
    </lineage>
</organism>
<comment type="caution">
    <text evidence="1">The sequence shown here is derived from an EMBL/GenBank/DDBJ whole genome shotgun (WGS) entry which is preliminary data.</text>
</comment>
<protein>
    <submittedName>
        <fullName evidence="1">Uncharacterized protein</fullName>
    </submittedName>
</protein>
<keyword evidence="2" id="KW-1185">Reference proteome</keyword>
<sequence length="144" mass="15389">MESGAILLYLSDLAGGRLLGDGDAAKKASILQWLMWQMGGVGPMFGQANFFDRLPPTADGRAFGVARYTAEGERLLGVLDAALATREWVATADGVSMADVAIYPWVVSWLAKGRSAPDAHPHVRAWAARMEALDGVKRGMAVTQ</sequence>
<reference evidence="1" key="1">
    <citation type="submission" date="2019-11" db="EMBL/GenBank/DDBJ databases">
        <title>Nori genome reveals adaptations in red seaweeds to the harsh intertidal environment.</title>
        <authorList>
            <person name="Wang D."/>
            <person name="Mao Y."/>
        </authorList>
    </citation>
    <scope>NUCLEOTIDE SEQUENCE</scope>
    <source>
        <tissue evidence="1">Gametophyte</tissue>
    </source>
</reference>
<name>A0ACC3C1R2_PYRYE</name>
<accession>A0ACC3C1R2</accession>
<evidence type="ECO:0000313" key="2">
    <source>
        <dbReference type="Proteomes" id="UP000798662"/>
    </source>
</evidence>
<dbReference type="Proteomes" id="UP000798662">
    <property type="component" value="Chromosome 2"/>
</dbReference>
<evidence type="ECO:0000313" key="1">
    <source>
        <dbReference type="EMBL" id="KAK1863706.1"/>
    </source>
</evidence>
<proteinExistence type="predicted"/>